<dbReference type="STRING" id="477184.KYC_19344"/>
<dbReference type="eggNOG" id="COG5295">
    <property type="taxonomic scope" value="Bacteria"/>
</dbReference>
<protein>
    <submittedName>
        <fullName evidence="2">YadA domain-containing protein</fullName>
    </submittedName>
</protein>
<evidence type="ECO:0000259" key="1">
    <source>
        <dbReference type="Pfam" id="PF05662"/>
    </source>
</evidence>
<dbReference type="PATRIC" id="fig|477184.5.peg.3800"/>
<evidence type="ECO:0000313" key="3">
    <source>
        <dbReference type="Proteomes" id="UP000003113"/>
    </source>
</evidence>
<dbReference type="InterPro" id="IPR008635">
    <property type="entry name" value="Coiled_stalk_dom"/>
</dbReference>
<gene>
    <name evidence="2" type="ORF">KYC_19344</name>
</gene>
<keyword evidence="3" id="KW-1185">Reference proteome</keyword>
<dbReference type="EMBL" id="AGUF01000059">
    <property type="protein sequence ID" value="EHK64580.1"/>
    <property type="molecule type" value="Genomic_DNA"/>
</dbReference>
<feature type="domain" description="Trimeric autotransporter adhesin YadA-like stalk" evidence="1">
    <location>
        <begin position="186"/>
        <end position="221"/>
    </location>
</feature>
<comment type="caution">
    <text evidence="2">The sequence shown here is derived from an EMBL/GenBank/DDBJ whole genome shotgun (WGS) entry which is preliminary data.</text>
</comment>
<dbReference type="Gene3D" id="1.20.5.170">
    <property type="match status" value="2"/>
</dbReference>
<proteinExistence type="predicted"/>
<feature type="domain" description="Trimeric autotransporter adhesin YadA-like stalk" evidence="1">
    <location>
        <begin position="107"/>
        <end position="129"/>
    </location>
</feature>
<name>H0FAR2_9BURK</name>
<dbReference type="Proteomes" id="UP000003113">
    <property type="component" value="Unassembled WGS sequence"/>
</dbReference>
<dbReference type="Pfam" id="PF05662">
    <property type="entry name" value="YadA_stalk"/>
    <property type="match status" value="3"/>
</dbReference>
<dbReference type="Gene3D" id="1.20.5.340">
    <property type="match status" value="1"/>
</dbReference>
<feature type="domain" description="Trimeric autotransporter adhesin YadA-like stalk" evidence="1">
    <location>
        <begin position="1"/>
        <end position="21"/>
    </location>
</feature>
<dbReference type="AlphaFoldDB" id="H0FAR2"/>
<feature type="non-terminal residue" evidence="2">
    <location>
        <position position="1"/>
    </location>
</feature>
<dbReference type="GO" id="GO:0019867">
    <property type="term" value="C:outer membrane"/>
    <property type="evidence" value="ECO:0007669"/>
    <property type="project" value="InterPro"/>
</dbReference>
<reference evidence="2 3" key="1">
    <citation type="journal article" date="2012" name="J. Bacteriol.">
        <title>Genome sequence of the highly efficient arsenite-oxidizing bacterium Achromobacter arsenitoxydans SY8.</title>
        <authorList>
            <person name="Li X."/>
            <person name="Hu Y."/>
            <person name="Gong J."/>
            <person name="Lin Y."/>
            <person name="Johnstone L."/>
            <person name="Rensing C."/>
            <person name="Wang G."/>
        </authorList>
    </citation>
    <scope>NUCLEOTIDE SEQUENCE [LARGE SCALE GENOMIC DNA]</scope>
    <source>
        <strain evidence="2 3">SY8</strain>
    </source>
</reference>
<sequence length="280" mass="28048">GSQLYATNQNVAGHSTAISNLDGRVTSNTSAITAIDGRVTENEGDIVNLTNSLNSGGVGLVRQDAVSRNITIAKSLDGTLVDLSGTAGARTLDGVKAGALNASSLEAVSGSQLYATNQNVLANTTALNTLDGLVAQNTTNLNNLTASINMGALGLVKQDDVSRVLSVGKEQDGGLVDFTGTAGARQLTGVADGVVAAGSLHAVNGGQLHAASRSVADALGGGSFVNLDGSISGPSYSVGGTAYRTVGEAVSRLDSRFTEMQATVEDISTVVGGNELGLVK</sequence>
<accession>H0FAR2</accession>
<evidence type="ECO:0000313" key="2">
    <source>
        <dbReference type="EMBL" id="EHK64580.1"/>
    </source>
</evidence>
<organism evidence="2 3">
    <name type="scientific">Achromobacter arsenitoxydans SY8</name>
    <dbReference type="NCBI Taxonomy" id="477184"/>
    <lineage>
        <taxon>Bacteria</taxon>
        <taxon>Pseudomonadati</taxon>
        <taxon>Pseudomonadota</taxon>
        <taxon>Betaproteobacteria</taxon>
        <taxon>Burkholderiales</taxon>
        <taxon>Alcaligenaceae</taxon>
        <taxon>Achromobacter</taxon>
    </lineage>
</organism>